<dbReference type="AlphaFoldDB" id="A0A091NP57"/>
<keyword evidence="1" id="KW-0472">Membrane</keyword>
<sequence>QQSRQAQGCCPPAMEVTELICLPEPQGDVQHCLLVHKLLISSKARNLINKARISLSIYAAFVPLGLASPTSLTLLNKGPPKSRFVLQHQFSIRLAAHALTFAFAAKRLQA</sequence>
<organism evidence="2 3">
    <name type="scientific">Apaloderma vittatum</name>
    <name type="common">Bar-tailed trogon</name>
    <dbReference type="NCBI Taxonomy" id="57397"/>
    <lineage>
        <taxon>Eukaryota</taxon>
        <taxon>Metazoa</taxon>
        <taxon>Chordata</taxon>
        <taxon>Craniata</taxon>
        <taxon>Vertebrata</taxon>
        <taxon>Euteleostomi</taxon>
        <taxon>Archelosauria</taxon>
        <taxon>Archosauria</taxon>
        <taxon>Dinosauria</taxon>
        <taxon>Saurischia</taxon>
        <taxon>Theropoda</taxon>
        <taxon>Coelurosauria</taxon>
        <taxon>Aves</taxon>
        <taxon>Neognathae</taxon>
        <taxon>Neoaves</taxon>
        <taxon>Telluraves</taxon>
        <taxon>Coraciimorphae</taxon>
        <taxon>Trogoniformes</taxon>
        <taxon>Trogonidae</taxon>
        <taxon>Apaloderma</taxon>
    </lineage>
</organism>
<name>A0A091NP57_APAVI</name>
<dbReference type="Proteomes" id="UP000054244">
    <property type="component" value="Unassembled WGS sequence"/>
</dbReference>
<evidence type="ECO:0000313" key="3">
    <source>
        <dbReference type="Proteomes" id="UP000054244"/>
    </source>
</evidence>
<keyword evidence="1" id="KW-0812">Transmembrane</keyword>
<keyword evidence="3" id="KW-1185">Reference proteome</keyword>
<accession>A0A091NP57</accession>
<feature type="non-terminal residue" evidence="2">
    <location>
        <position position="110"/>
    </location>
</feature>
<evidence type="ECO:0000256" key="1">
    <source>
        <dbReference type="SAM" id="Phobius"/>
    </source>
</evidence>
<keyword evidence="1" id="KW-1133">Transmembrane helix</keyword>
<gene>
    <name evidence="2" type="ORF">N311_01535</name>
</gene>
<feature type="non-terminal residue" evidence="2">
    <location>
        <position position="1"/>
    </location>
</feature>
<evidence type="ECO:0000313" key="2">
    <source>
        <dbReference type="EMBL" id="KFP81290.1"/>
    </source>
</evidence>
<reference evidence="2 3" key="1">
    <citation type="submission" date="2014-04" db="EMBL/GenBank/DDBJ databases">
        <title>Genome evolution of avian class.</title>
        <authorList>
            <person name="Zhang G."/>
            <person name="Li C."/>
        </authorList>
    </citation>
    <scope>NUCLEOTIDE SEQUENCE [LARGE SCALE GENOMIC DNA]</scope>
    <source>
        <strain evidence="2">BGI_N311</strain>
    </source>
</reference>
<proteinExistence type="predicted"/>
<protein>
    <submittedName>
        <fullName evidence="2">Uncharacterized protein</fullName>
    </submittedName>
</protein>
<feature type="transmembrane region" description="Helical" evidence="1">
    <location>
        <begin position="55"/>
        <end position="74"/>
    </location>
</feature>
<dbReference type="EMBL" id="KL372227">
    <property type="protein sequence ID" value="KFP81290.1"/>
    <property type="molecule type" value="Genomic_DNA"/>
</dbReference>